<dbReference type="Proteomes" id="UP000515152">
    <property type="component" value="Chromosome 14"/>
</dbReference>
<dbReference type="PANTHER" id="PTHR31800">
    <property type="entry name" value="COILED-COIL DOMAIN-CONTAINING PROTEIN 32"/>
    <property type="match status" value="1"/>
</dbReference>
<accession>A0A6P3VVH0</accession>
<dbReference type="GO" id="GO:0060322">
    <property type="term" value="P:head development"/>
    <property type="evidence" value="ECO:0007669"/>
    <property type="project" value="Ensembl"/>
</dbReference>
<dbReference type="Pfam" id="PF14989">
    <property type="entry name" value="CCDC32"/>
    <property type="match status" value="1"/>
</dbReference>
<feature type="region of interest" description="Disordered" evidence="1">
    <location>
        <begin position="155"/>
        <end position="191"/>
    </location>
</feature>
<proteinExistence type="predicted"/>
<dbReference type="OrthoDB" id="5982503at2759"/>
<dbReference type="GeneID" id="105899666"/>
<sequence>MIDDFENKDARSSGELWSEICSKLPELQEEGQDGKAQFTDSFQPGTQINKQANGSSSNSTFSPWERLADSDVYIASLENRLKRIKGLTSEVTSREMLRSLSQAKKECWDRFLHDAQTSELFQNGGDMDEGALEHFKRWLIPEKVAISAEELEYLLRPSQTEAQPGGDASHSGAEEEQEEREEMDESASPEK</sequence>
<organism evidence="2 3">
    <name type="scientific">Clupea harengus</name>
    <name type="common">Atlantic herring</name>
    <dbReference type="NCBI Taxonomy" id="7950"/>
    <lineage>
        <taxon>Eukaryota</taxon>
        <taxon>Metazoa</taxon>
        <taxon>Chordata</taxon>
        <taxon>Craniata</taxon>
        <taxon>Vertebrata</taxon>
        <taxon>Euteleostomi</taxon>
        <taxon>Actinopterygii</taxon>
        <taxon>Neopterygii</taxon>
        <taxon>Teleostei</taxon>
        <taxon>Clupei</taxon>
        <taxon>Clupeiformes</taxon>
        <taxon>Clupeoidei</taxon>
        <taxon>Clupeidae</taxon>
        <taxon>Clupea</taxon>
    </lineage>
</organism>
<dbReference type="RefSeq" id="XP_012682332.2">
    <property type="nucleotide sequence ID" value="XM_012826878.3"/>
</dbReference>
<feature type="region of interest" description="Disordered" evidence="1">
    <location>
        <begin position="28"/>
        <end position="62"/>
    </location>
</feature>
<dbReference type="CTD" id="90416"/>
<gene>
    <name evidence="3" type="primary">ccdc32</name>
</gene>
<keyword evidence="2" id="KW-1185">Reference proteome</keyword>
<feature type="compositionally biased region" description="Polar residues" evidence="1">
    <location>
        <begin position="38"/>
        <end position="62"/>
    </location>
</feature>
<dbReference type="InterPro" id="IPR028039">
    <property type="entry name" value="CCDC32"/>
</dbReference>
<name>A0A6P3VVH0_CLUHA</name>
<protein>
    <submittedName>
        <fullName evidence="3">Coiled-coil domain-containing protein 32</fullName>
    </submittedName>
</protein>
<reference evidence="3" key="1">
    <citation type="submission" date="2025-08" db="UniProtKB">
        <authorList>
            <consortium name="RefSeq"/>
        </authorList>
    </citation>
    <scope>IDENTIFICATION</scope>
</reference>
<dbReference type="AlphaFoldDB" id="A0A6P3VVH0"/>
<dbReference type="KEGG" id="char:105899666"/>
<dbReference type="GO" id="GO:0044782">
    <property type="term" value="P:cilium organization"/>
    <property type="evidence" value="ECO:0007669"/>
    <property type="project" value="Ensembl"/>
</dbReference>
<evidence type="ECO:0000313" key="3">
    <source>
        <dbReference type="RefSeq" id="XP_012682332.2"/>
    </source>
</evidence>
<evidence type="ECO:0000313" key="2">
    <source>
        <dbReference type="Proteomes" id="UP000515152"/>
    </source>
</evidence>
<evidence type="ECO:0000256" key="1">
    <source>
        <dbReference type="SAM" id="MobiDB-lite"/>
    </source>
</evidence>
<dbReference type="PANTHER" id="PTHR31800:SF1">
    <property type="entry name" value="COILED-COIL DOMAIN-CONTAINING PROTEIN 32"/>
    <property type="match status" value="1"/>
</dbReference>
<feature type="compositionally biased region" description="Acidic residues" evidence="1">
    <location>
        <begin position="174"/>
        <end position="191"/>
    </location>
</feature>